<dbReference type="OrthoDB" id="5525128at2"/>
<dbReference type="EMBL" id="QJTK01000003">
    <property type="protein sequence ID" value="PYF11179.1"/>
    <property type="molecule type" value="Genomic_DNA"/>
</dbReference>
<comment type="caution">
    <text evidence="2">The sequence shown here is derived from an EMBL/GenBank/DDBJ whole genome shotgun (WGS) entry which is preliminary data.</text>
</comment>
<dbReference type="AlphaFoldDB" id="A0A318UES4"/>
<feature type="transmembrane region" description="Helical" evidence="1">
    <location>
        <begin position="20"/>
        <end position="40"/>
    </location>
</feature>
<keyword evidence="1" id="KW-0812">Transmembrane</keyword>
<organism evidence="2 3">
    <name type="scientific">Rhodobacter viridis</name>
    <dbReference type="NCBI Taxonomy" id="1054202"/>
    <lineage>
        <taxon>Bacteria</taxon>
        <taxon>Pseudomonadati</taxon>
        <taxon>Pseudomonadota</taxon>
        <taxon>Alphaproteobacteria</taxon>
        <taxon>Rhodobacterales</taxon>
        <taxon>Rhodobacter group</taxon>
        <taxon>Rhodobacter</taxon>
    </lineage>
</organism>
<evidence type="ECO:0000313" key="3">
    <source>
        <dbReference type="Proteomes" id="UP000247727"/>
    </source>
</evidence>
<reference evidence="2 3" key="1">
    <citation type="submission" date="2018-06" db="EMBL/GenBank/DDBJ databases">
        <title>Genomic Encyclopedia of Type Strains, Phase III (KMG-III): the genomes of soil and plant-associated and newly described type strains.</title>
        <authorList>
            <person name="Whitman W."/>
        </authorList>
    </citation>
    <scope>NUCLEOTIDE SEQUENCE [LARGE SCALE GENOMIC DNA]</scope>
    <source>
        <strain evidence="2 3">JA737</strain>
    </source>
</reference>
<keyword evidence="1" id="KW-0472">Membrane</keyword>
<evidence type="ECO:0008006" key="4">
    <source>
        <dbReference type="Google" id="ProtNLM"/>
    </source>
</evidence>
<proteinExistence type="predicted"/>
<gene>
    <name evidence="2" type="ORF">C8J30_103275</name>
</gene>
<evidence type="ECO:0000313" key="2">
    <source>
        <dbReference type="EMBL" id="PYF11179.1"/>
    </source>
</evidence>
<dbReference type="Proteomes" id="UP000247727">
    <property type="component" value="Unassembled WGS sequence"/>
</dbReference>
<keyword evidence="3" id="KW-1185">Reference proteome</keyword>
<protein>
    <recommendedName>
        <fullName evidence="4">Flp pilus assembly pilin Flp</fullName>
    </recommendedName>
</protein>
<evidence type="ECO:0000256" key="1">
    <source>
        <dbReference type="SAM" id="Phobius"/>
    </source>
</evidence>
<name>A0A318UES4_9RHOB</name>
<sequence length="64" mass="6768">MKFFKIAHKIRTEEEGAVTVDWVVLTAAVVGIGAAALTLVRTKTGVLTTKIGNYLASASVNTSF</sequence>
<dbReference type="RefSeq" id="WP_110804952.1">
    <property type="nucleotide sequence ID" value="NZ_QJTK01000003.1"/>
</dbReference>
<accession>A0A318UES4</accession>
<keyword evidence="1" id="KW-1133">Transmembrane helix</keyword>